<dbReference type="OrthoDB" id="238427at2"/>
<reference evidence="3" key="1">
    <citation type="submission" date="2016-04" db="EMBL/GenBank/DDBJ databases">
        <title>Draft genome sequence of Paludibacter jiangxiensis strain NM7.</title>
        <authorList>
            <person name="Qiu Y."/>
            <person name="Matsuura N."/>
            <person name="Ohashi A."/>
            <person name="Tourlousse M.D."/>
            <person name="Sekiguchi Y."/>
        </authorList>
    </citation>
    <scope>NUCLEOTIDE SEQUENCE [LARGE SCALE GENOMIC DNA]</scope>
    <source>
        <strain evidence="3">NM7</strain>
    </source>
</reference>
<dbReference type="Proteomes" id="UP000076586">
    <property type="component" value="Unassembled WGS sequence"/>
</dbReference>
<gene>
    <name evidence="2" type="ORF">PJIAN_1789</name>
</gene>
<dbReference type="Gene3D" id="3.60.60.10">
    <property type="entry name" value="Penicillin V Acylase, Chain A"/>
    <property type="match status" value="1"/>
</dbReference>
<evidence type="ECO:0000313" key="2">
    <source>
        <dbReference type="EMBL" id="GAT62196.1"/>
    </source>
</evidence>
<evidence type="ECO:0000313" key="3">
    <source>
        <dbReference type="Proteomes" id="UP000076586"/>
    </source>
</evidence>
<organism evidence="2 3">
    <name type="scientific">Paludibacter jiangxiensis</name>
    <dbReference type="NCBI Taxonomy" id="681398"/>
    <lineage>
        <taxon>Bacteria</taxon>
        <taxon>Pseudomonadati</taxon>
        <taxon>Bacteroidota</taxon>
        <taxon>Bacteroidia</taxon>
        <taxon>Bacteroidales</taxon>
        <taxon>Paludibacteraceae</taxon>
        <taxon>Paludibacter</taxon>
    </lineage>
</organism>
<protein>
    <recommendedName>
        <fullName evidence="4">Acyl-coenzyme A:6-aminopenicillanic acid acyl-transferase</fullName>
    </recommendedName>
</protein>
<evidence type="ECO:0008006" key="4">
    <source>
        <dbReference type="Google" id="ProtNLM"/>
    </source>
</evidence>
<dbReference type="AlphaFoldDB" id="A0A161LIH3"/>
<keyword evidence="1" id="KW-0732">Signal</keyword>
<keyword evidence="3" id="KW-1185">Reference proteome</keyword>
<sequence length="406" mass="45075">MNKLIIFLVALFFAAGINESIACTTAIVSGKATPDGRPLLFKQRDTDELHNKIEFFKDGKFDYVGLVNSNDPSQAVWGGYNNAGFAIINSASYNLNSNDPSPIKDSEGKLMRMALQRCTTVSDFEHLLDSLPKPLGVEANFGVIDAKGGGAYFETGNSRYVKYDVNDPAIAPKGYIIRTNFSFSGDRSQDKGVSRYLEAEQLFTKASATQSLSCDFFLHTVARCLTHGLTKTNLYDAMPSNGETPVFVPFRDFIPRHLTSATVLIQGTKEQESSALTTMWTILGSPLTSVAIPVWMNPKGYFPPILLPNETGNAPLCEWSLQLKKQLFPITKGEGNDYLNLSALINKENKGILQKNSAVEKGIISRSETNLNGWRSRGINYQEMDELYRWINQFVSEYFSQTPGYL</sequence>
<dbReference type="RefSeq" id="WP_068702191.1">
    <property type="nucleotide sequence ID" value="NZ_BDCR01000001.1"/>
</dbReference>
<evidence type="ECO:0000256" key="1">
    <source>
        <dbReference type="SAM" id="SignalP"/>
    </source>
</evidence>
<feature type="signal peptide" evidence="1">
    <location>
        <begin position="1"/>
        <end position="22"/>
    </location>
</feature>
<name>A0A161LIH3_9BACT</name>
<reference evidence="3" key="2">
    <citation type="journal article" date="2017" name="Genome Announc.">
        <title>Draft genome sequence of Paludibacter jiangxiensis NM7(T), a propionate-producing fermentative bacterium.</title>
        <authorList>
            <person name="Qiu Y.-L."/>
            <person name="Tourlousse D.M."/>
            <person name="Matsuura N."/>
            <person name="Ohashi A."/>
            <person name="Sekiguchi Y."/>
        </authorList>
    </citation>
    <scope>NUCLEOTIDE SEQUENCE [LARGE SCALE GENOMIC DNA]</scope>
    <source>
        <strain evidence="3">NM7</strain>
    </source>
</reference>
<comment type="caution">
    <text evidence="2">The sequence shown here is derived from an EMBL/GenBank/DDBJ whole genome shotgun (WGS) entry which is preliminary data.</text>
</comment>
<dbReference type="STRING" id="681398.PJIAN_1789"/>
<accession>A0A161LIH3</accession>
<feature type="chain" id="PRO_5007824661" description="Acyl-coenzyme A:6-aminopenicillanic acid acyl-transferase" evidence="1">
    <location>
        <begin position="23"/>
        <end position="406"/>
    </location>
</feature>
<proteinExistence type="predicted"/>
<dbReference type="EMBL" id="BDCR01000001">
    <property type="protein sequence ID" value="GAT62196.1"/>
    <property type="molecule type" value="Genomic_DNA"/>
</dbReference>